<dbReference type="GeneID" id="9588958"/>
<dbReference type="InParanoid" id="D8Q6R2"/>
<dbReference type="KEGG" id="scm:SCHCO_02581992"/>
<sequence length="272" mass="30880">MPRFQRSYWIKYRIPEPWYYLPPPGETGTCRIICILWDYHCFASQNYTSNDTLPLHSGIDILVGRIEEAIRKVPPGITVELSVACAMDIEVEYSAIDFLVENLLFIPGWDHLKMEFPPTRPIRALGDNEREAEGDFLARVGGRSRLIAALAGKRISFRGSRAEVPAPWYSLRALTRYGVANVDLGCKITSKDWYDLCYSSALDDISRYPLELTVDAIDRGGDAQRQVRQPHQGDEWPTHARPSLDNLLHPDNGACRVRKATVRADGLTWTYP</sequence>
<dbReference type="EMBL" id="GL377307">
    <property type="protein sequence ID" value="EFI95900.1"/>
    <property type="molecule type" value="Genomic_DNA"/>
</dbReference>
<name>D8Q6R2_SCHCM</name>
<proteinExistence type="predicted"/>
<dbReference type="AlphaFoldDB" id="D8Q6R2"/>
<protein>
    <submittedName>
        <fullName evidence="2">Uncharacterized protein</fullName>
    </submittedName>
</protein>
<dbReference type="HOGENOM" id="CLU_1023622_0_0_1"/>
<reference evidence="2 3" key="1">
    <citation type="journal article" date="2010" name="Nat. Biotechnol.">
        <title>Genome sequence of the model mushroom Schizophyllum commune.</title>
        <authorList>
            <person name="Ohm R.A."/>
            <person name="de Jong J.F."/>
            <person name="Lugones L.G."/>
            <person name="Aerts A."/>
            <person name="Kothe E."/>
            <person name="Stajich J.E."/>
            <person name="de Vries R.P."/>
            <person name="Record E."/>
            <person name="Levasseur A."/>
            <person name="Baker S.E."/>
            <person name="Bartholomew K.A."/>
            <person name="Coutinho P.M."/>
            <person name="Erdmann S."/>
            <person name="Fowler T.J."/>
            <person name="Gathman A.C."/>
            <person name="Lombard V."/>
            <person name="Henrissat B."/>
            <person name="Knabe N."/>
            <person name="Kuees U."/>
            <person name="Lilly W.W."/>
            <person name="Lindquist E."/>
            <person name="Lucas S."/>
            <person name="Magnuson J.K."/>
            <person name="Piumi F."/>
            <person name="Raudaskoski M."/>
            <person name="Salamov A."/>
            <person name="Schmutz J."/>
            <person name="Schwarze F.W.M.R."/>
            <person name="vanKuyk P.A."/>
            <person name="Horton J.S."/>
            <person name="Grigoriev I.V."/>
            <person name="Woesten H.A.B."/>
        </authorList>
    </citation>
    <scope>NUCLEOTIDE SEQUENCE [LARGE SCALE GENOMIC DNA]</scope>
    <source>
        <strain evidence="3">H4-8 / FGSC 9210</strain>
    </source>
</reference>
<evidence type="ECO:0000313" key="2">
    <source>
        <dbReference type="EMBL" id="EFI95900.1"/>
    </source>
</evidence>
<feature type="non-terminal residue" evidence="2">
    <location>
        <position position="272"/>
    </location>
</feature>
<evidence type="ECO:0000256" key="1">
    <source>
        <dbReference type="SAM" id="MobiDB-lite"/>
    </source>
</evidence>
<dbReference type="Proteomes" id="UP000007431">
    <property type="component" value="Unassembled WGS sequence"/>
</dbReference>
<dbReference type="VEuPathDB" id="FungiDB:SCHCODRAFT_02558989"/>
<feature type="region of interest" description="Disordered" evidence="1">
    <location>
        <begin position="223"/>
        <end position="243"/>
    </location>
</feature>
<dbReference type="VEuPathDB" id="FungiDB:SCHCODRAFT_02581992"/>
<gene>
    <name evidence="2" type="ORF">SCHCODRAFT_109493</name>
</gene>
<dbReference type="RefSeq" id="XP_003030803.1">
    <property type="nucleotide sequence ID" value="XM_003030757.1"/>
</dbReference>
<accession>D8Q6R2</accession>
<organism evidence="3">
    <name type="scientific">Schizophyllum commune (strain H4-8 / FGSC 9210)</name>
    <name type="common">Split gill fungus</name>
    <dbReference type="NCBI Taxonomy" id="578458"/>
    <lineage>
        <taxon>Eukaryota</taxon>
        <taxon>Fungi</taxon>
        <taxon>Dikarya</taxon>
        <taxon>Basidiomycota</taxon>
        <taxon>Agaricomycotina</taxon>
        <taxon>Agaricomycetes</taxon>
        <taxon>Agaricomycetidae</taxon>
        <taxon>Agaricales</taxon>
        <taxon>Schizophyllaceae</taxon>
        <taxon>Schizophyllum</taxon>
    </lineage>
</organism>
<keyword evidence="3" id="KW-1185">Reference proteome</keyword>
<dbReference type="OrthoDB" id="3088490at2759"/>
<evidence type="ECO:0000313" key="3">
    <source>
        <dbReference type="Proteomes" id="UP000007431"/>
    </source>
</evidence>